<comment type="caution">
    <text evidence="1">The sequence shown here is derived from an EMBL/GenBank/DDBJ whole genome shotgun (WGS) entry which is preliminary data.</text>
</comment>
<proteinExistence type="predicted"/>
<keyword evidence="2" id="KW-1185">Reference proteome</keyword>
<dbReference type="OrthoDB" id="2579926at2"/>
<dbReference type="AlphaFoldDB" id="A0A3D9IA94"/>
<dbReference type="Proteomes" id="UP000256977">
    <property type="component" value="Unassembled WGS sequence"/>
</dbReference>
<accession>A0A3D9IA94</accession>
<organism evidence="1 2">
    <name type="scientific">Cohnella phaseoli</name>
    <dbReference type="NCBI Taxonomy" id="456490"/>
    <lineage>
        <taxon>Bacteria</taxon>
        <taxon>Bacillati</taxon>
        <taxon>Bacillota</taxon>
        <taxon>Bacilli</taxon>
        <taxon>Bacillales</taxon>
        <taxon>Paenibacillaceae</taxon>
        <taxon>Cohnella</taxon>
    </lineage>
</organism>
<dbReference type="RefSeq" id="WP_116064449.1">
    <property type="nucleotide sequence ID" value="NZ_QRDZ01000033.1"/>
</dbReference>
<dbReference type="EMBL" id="QRDZ01000033">
    <property type="protein sequence ID" value="RED58693.1"/>
    <property type="molecule type" value="Genomic_DNA"/>
</dbReference>
<name>A0A3D9IA94_9BACL</name>
<protein>
    <submittedName>
        <fullName evidence="1">Uncharacterized protein</fullName>
    </submittedName>
</protein>
<sequence length="245" mass="28790">MSINTMAELEYQNLLETQIKKASGMRLELLQKQDVGERKLIVEIIWPVRKTLEGITLEKEIVTLTGAKAYIDAFDENFRLGLESEGFVAHAERVTRARFDFERNKIRSMMAQGIHYTPFTYDEMDKRPEACRRALYEIYGRLSSPTSHFTEDQLTLYEREVIRYALWLGRSFSIQDVQTCTNKGEYICRKVIRSLLKKRLIRPLYLNRTRNHYYVLEEKASSTIWYAARDGEQDDKVTHNAKEGK</sequence>
<gene>
    <name evidence="1" type="ORF">DFP98_13341</name>
</gene>
<evidence type="ECO:0000313" key="1">
    <source>
        <dbReference type="EMBL" id="RED58693.1"/>
    </source>
</evidence>
<evidence type="ECO:0000313" key="2">
    <source>
        <dbReference type="Proteomes" id="UP000256977"/>
    </source>
</evidence>
<reference evidence="1 2" key="1">
    <citation type="submission" date="2018-07" db="EMBL/GenBank/DDBJ databases">
        <title>Genomic Encyclopedia of Type Strains, Phase III (KMG-III): the genomes of soil and plant-associated and newly described type strains.</title>
        <authorList>
            <person name="Whitman W."/>
        </authorList>
    </citation>
    <scope>NUCLEOTIDE SEQUENCE [LARGE SCALE GENOMIC DNA]</scope>
    <source>
        <strain evidence="1 2">CECT 7287</strain>
    </source>
</reference>